<feature type="region of interest" description="Disordered" evidence="3">
    <location>
        <begin position="1"/>
        <end position="50"/>
    </location>
</feature>
<dbReference type="SUPFAM" id="SSF46997">
    <property type="entry name" value="Bacterial immunoglobulin/albumin-binding domains"/>
    <property type="match status" value="4"/>
</dbReference>
<gene>
    <name evidence="5" type="ORF">B6U60_10605</name>
</gene>
<protein>
    <recommendedName>
        <fullName evidence="4">Extracellular matrix-binding protein ebh GA module domain-containing protein</fullName>
    </recommendedName>
</protein>
<feature type="domain" description="Extracellular matrix-binding protein ebh GA module" evidence="4">
    <location>
        <begin position="4"/>
        <end position="56"/>
    </location>
</feature>
<keyword evidence="1" id="KW-0732">Signal</keyword>
<feature type="non-terminal residue" evidence="5">
    <location>
        <position position="427"/>
    </location>
</feature>
<dbReference type="Gene3D" id="3.10.20.890">
    <property type="match status" value="2"/>
</dbReference>
<sequence>MDKLNGNQKLADAKDKAKQRVDNLPNLNEAQKKAAKGAIDKATDPAGVENSVDTAVAKDKLNKAINDGQAKKGTSAYYNGSDEKKQALDGALAKGQQVANDPDATQAVVNKARKAITDAMNALDGKVTDKTTLKNSVAGSDDVKNTNDYKYASDKARKDYDAAITNAQKVLDNKNATQNEVNTAEKAIEDAKDALSKSMAKAWEDAKLPITRTPVLNTQALTDAEKEKVKENVGAVQVKDTVQSEVTVDDQGNVVIAFSDGSKAKLTSGSTIREMNKNDLQQDIDDDEKVKNSDNYKDASDSARETYDAAIEAGKQVNSDSNATQEAINQAHGVIQKALQGLKDSAAKAKEKLNTNVDETPVGDHNKVDDVEKGAIAQAVADANKNNGVTKDKVTVDDQGNATVTFPDGSKAVVPASSTTTNVSKEA</sequence>
<organism evidence="5 6">
    <name type="scientific">Ligilactobacillus salivarius</name>
    <dbReference type="NCBI Taxonomy" id="1624"/>
    <lineage>
        <taxon>Bacteria</taxon>
        <taxon>Bacillati</taxon>
        <taxon>Bacillota</taxon>
        <taxon>Bacilli</taxon>
        <taxon>Lactobacillales</taxon>
        <taxon>Lactobacillaceae</taxon>
        <taxon>Ligilactobacillus</taxon>
    </lineage>
</organism>
<dbReference type="Gene3D" id="1.20.5.420">
    <property type="entry name" value="Immunoglobulin FC, subunit C"/>
    <property type="match status" value="4"/>
</dbReference>
<dbReference type="InterPro" id="IPR009063">
    <property type="entry name" value="Ig/albumin-bd_sf"/>
</dbReference>
<reference evidence="5 6" key="1">
    <citation type="submission" date="2017-03" db="EMBL/GenBank/DDBJ databases">
        <title>Phylogenomics and comparative genomics of Lactobacillus salivarius, a mammalian gut commensal.</title>
        <authorList>
            <person name="Harris H.M."/>
        </authorList>
    </citation>
    <scope>NUCLEOTIDE SEQUENCE [LARGE SCALE GENOMIC DNA]</scope>
    <source>
        <strain evidence="5 6">LMG 14477</strain>
    </source>
</reference>
<evidence type="ECO:0000256" key="3">
    <source>
        <dbReference type="SAM" id="MobiDB-lite"/>
    </source>
</evidence>
<keyword evidence="2" id="KW-0175">Coiled coil</keyword>
<dbReference type="Pfam" id="PF07554">
    <property type="entry name" value="FIVAR"/>
    <property type="match status" value="2"/>
</dbReference>
<evidence type="ECO:0000259" key="4">
    <source>
        <dbReference type="SMART" id="SM00844"/>
    </source>
</evidence>
<feature type="compositionally biased region" description="Basic and acidic residues" evidence="3">
    <location>
        <begin position="11"/>
        <end position="21"/>
    </location>
</feature>
<dbReference type="Proteomes" id="UP000192638">
    <property type="component" value="Unassembled WGS sequence"/>
</dbReference>
<dbReference type="SMART" id="SM00844">
    <property type="entry name" value="GA"/>
    <property type="match status" value="1"/>
</dbReference>
<dbReference type="Pfam" id="PF18938">
    <property type="entry name" value="aRib"/>
    <property type="match status" value="2"/>
</dbReference>
<dbReference type="Pfam" id="PF01468">
    <property type="entry name" value="GA"/>
    <property type="match status" value="1"/>
</dbReference>
<comment type="caution">
    <text evidence="5">The sequence shown here is derived from an EMBL/GenBank/DDBJ whole genome shotgun (WGS) entry which is preliminary data.</text>
</comment>
<proteinExistence type="predicted"/>
<dbReference type="EMBL" id="NBEB01000180">
    <property type="protein sequence ID" value="OQQ78469.1"/>
    <property type="molecule type" value="Genomic_DNA"/>
</dbReference>
<dbReference type="InterPro" id="IPR002988">
    <property type="entry name" value="GA_module"/>
</dbReference>
<dbReference type="AlphaFoldDB" id="A0A1V9QCK3"/>
<dbReference type="InterPro" id="IPR044024">
    <property type="entry name" value="aRib"/>
</dbReference>
<evidence type="ECO:0000313" key="5">
    <source>
        <dbReference type="EMBL" id="OQQ78469.1"/>
    </source>
</evidence>
<feature type="compositionally biased region" description="Polar residues" evidence="3">
    <location>
        <begin position="269"/>
        <end position="281"/>
    </location>
</feature>
<feature type="compositionally biased region" description="Polar residues" evidence="3">
    <location>
        <begin position="416"/>
        <end position="427"/>
    </location>
</feature>
<dbReference type="InterPro" id="IPR020840">
    <property type="entry name" value="Extracell_matrix-bd_GA"/>
</dbReference>
<feature type="region of interest" description="Disordered" evidence="3">
    <location>
        <begin position="407"/>
        <end position="427"/>
    </location>
</feature>
<accession>A0A1V9QCK3</accession>
<evidence type="ECO:0000313" key="6">
    <source>
        <dbReference type="Proteomes" id="UP000192638"/>
    </source>
</evidence>
<evidence type="ECO:0000256" key="2">
    <source>
        <dbReference type="SAM" id="Coils"/>
    </source>
</evidence>
<feature type="region of interest" description="Disordered" evidence="3">
    <location>
        <begin position="269"/>
        <end position="304"/>
    </location>
</feature>
<name>A0A1V9QCK3_9LACO</name>
<evidence type="ECO:0000256" key="1">
    <source>
        <dbReference type="ARBA" id="ARBA00022729"/>
    </source>
</evidence>
<feature type="coiled-coil region" evidence="2">
    <location>
        <begin position="167"/>
        <end position="201"/>
    </location>
</feature>
<feature type="compositionally biased region" description="Basic and acidic residues" evidence="3">
    <location>
        <begin position="288"/>
        <end position="304"/>
    </location>
</feature>